<dbReference type="Proteomes" id="UP001353858">
    <property type="component" value="Unassembled WGS sequence"/>
</dbReference>
<sequence length="221" mass="25673">MYQFQHPFSAIVAGPSGCGKSYFIVNFIKNMNDVCDTKFENVIWFYDEWQPLYKDLPNIKFQEGLPSMDAFDGREPNLIIIDDLMREANSAVVDIFTKGCHHRNLSVFFLTQNVFHQGKGQRDISLNAHYIVLFKNPRDKAQIKHLTRQVYPENPKFLEEAYNDATSNPHGYLLFDLKQGTPDIVRFRTSIFNEDGACYIYIPKKGFKYTSSDKFDIIQSQ</sequence>
<dbReference type="AlphaFoldDB" id="A0AAN7SQK9"/>
<keyword evidence="2" id="KW-1185">Reference proteome</keyword>
<protein>
    <submittedName>
        <fullName evidence="1">Uncharacterized protein</fullName>
    </submittedName>
</protein>
<reference evidence="2" key="1">
    <citation type="submission" date="2023-01" db="EMBL/GenBank/DDBJ databases">
        <title>Key to firefly adult light organ development and bioluminescence: homeobox transcription factors regulate luciferase expression and transportation to peroxisome.</title>
        <authorList>
            <person name="Fu X."/>
        </authorList>
    </citation>
    <scope>NUCLEOTIDE SEQUENCE [LARGE SCALE GENOMIC DNA]</scope>
</reference>
<accession>A0AAN7SQK9</accession>
<organism evidence="1 2">
    <name type="scientific">Aquatica leii</name>
    <dbReference type="NCBI Taxonomy" id="1421715"/>
    <lineage>
        <taxon>Eukaryota</taxon>
        <taxon>Metazoa</taxon>
        <taxon>Ecdysozoa</taxon>
        <taxon>Arthropoda</taxon>
        <taxon>Hexapoda</taxon>
        <taxon>Insecta</taxon>
        <taxon>Pterygota</taxon>
        <taxon>Neoptera</taxon>
        <taxon>Endopterygota</taxon>
        <taxon>Coleoptera</taxon>
        <taxon>Polyphaga</taxon>
        <taxon>Elateriformia</taxon>
        <taxon>Elateroidea</taxon>
        <taxon>Lampyridae</taxon>
        <taxon>Luciolinae</taxon>
        <taxon>Aquatica</taxon>
    </lineage>
</organism>
<gene>
    <name evidence="1" type="ORF">RN001_000564</name>
</gene>
<name>A0AAN7SQK9_9COLE</name>
<evidence type="ECO:0000313" key="2">
    <source>
        <dbReference type="Proteomes" id="UP001353858"/>
    </source>
</evidence>
<dbReference type="SUPFAM" id="SSF52540">
    <property type="entry name" value="P-loop containing nucleoside triphosphate hydrolases"/>
    <property type="match status" value="1"/>
</dbReference>
<proteinExistence type="predicted"/>
<evidence type="ECO:0000313" key="1">
    <source>
        <dbReference type="EMBL" id="KAK4884293.1"/>
    </source>
</evidence>
<dbReference type="Gene3D" id="3.40.50.300">
    <property type="entry name" value="P-loop containing nucleotide triphosphate hydrolases"/>
    <property type="match status" value="1"/>
</dbReference>
<dbReference type="InterPro" id="IPR027417">
    <property type="entry name" value="P-loop_NTPase"/>
</dbReference>
<comment type="caution">
    <text evidence="1">The sequence shown here is derived from an EMBL/GenBank/DDBJ whole genome shotgun (WGS) entry which is preliminary data.</text>
</comment>
<dbReference type="EMBL" id="JARPUR010000001">
    <property type="protein sequence ID" value="KAK4884293.1"/>
    <property type="molecule type" value="Genomic_DNA"/>
</dbReference>